<accession>A0A9Q0FST1</accession>
<sequence length="266" mass="28909">MSLLQSWNSGLNLNRCPNSNVLVSNYSNYRCNLSCLTKPRKQSVNTNRGSRFTCLLKLGAEDIADIFHNQVIIAAGVSGAIGQLAKPFTGVLLYGRDFDYKAAFQAGGFPSSHSSAVVATAISLALERGFSDPIFGLSLVYAGLVMYDSQGVRREVGTHAKVLNKWLPKTQAKPMLAKDKDDYEENPASFLSKEGRSFVPNSNEPPLLLETRQTSQKMVLPSAEEGKEKVVDSFLPLKESIGHTEFEVIAGALLGLFVGIAVHNVI</sequence>
<gene>
    <name evidence="1" type="ORF">Tsubulata_022043</name>
</gene>
<evidence type="ECO:0000313" key="1">
    <source>
        <dbReference type="EMBL" id="KAJ4836936.1"/>
    </source>
</evidence>
<dbReference type="OrthoDB" id="1909848at2759"/>
<organism evidence="1 2">
    <name type="scientific">Turnera subulata</name>
    <dbReference type="NCBI Taxonomy" id="218843"/>
    <lineage>
        <taxon>Eukaryota</taxon>
        <taxon>Viridiplantae</taxon>
        <taxon>Streptophyta</taxon>
        <taxon>Embryophyta</taxon>
        <taxon>Tracheophyta</taxon>
        <taxon>Spermatophyta</taxon>
        <taxon>Magnoliopsida</taxon>
        <taxon>eudicotyledons</taxon>
        <taxon>Gunneridae</taxon>
        <taxon>Pentapetalae</taxon>
        <taxon>rosids</taxon>
        <taxon>fabids</taxon>
        <taxon>Malpighiales</taxon>
        <taxon>Passifloraceae</taxon>
        <taxon>Turnera</taxon>
    </lineage>
</organism>
<dbReference type="AlphaFoldDB" id="A0A9Q0FST1"/>
<dbReference type="Proteomes" id="UP001141552">
    <property type="component" value="Unassembled WGS sequence"/>
</dbReference>
<name>A0A9Q0FST1_9ROSI</name>
<reference evidence="1" key="1">
    <citation type="submission" date="2022-02" db="EMBL/GenBank/DDBJ databases">
        <authorList>
            <person name="Henning P.M."/>
            <person name="McCubbin A.G."/>
            <person name="Shore J.S."/>
        </authorList>
    </citation>
    <scope>NUCLEOTIDE SEQUENCE</scope>
    <source>
        <strain evidence="1">F60SS</strain>
        <tissue evidence="1">Leaves</tissue>
    </source>
</reference>
<comment type="caution">
    <text evidence="1">The sequence shown here is derived from an EMBL/GenBank/DDBJ whole genome shotgun (WGS) entry which is preliminary data.</text>
</comment>
<dbReference type="InterPro" id="IPR003832">
    <property type="entry name" value="DUF212"/>
</dbReference>
<keyword evidence="2" id="KW-1185">Reference proteome</keyword>
<reference evidence="1" key="2">
    <citation type="journal article" date="2023" name="Plants (Basel)">
        <title>Annotation of the Turnera subulata (Passifloraceae) Draft Genome Reveals the S-Locus Evolved after the Divergence of Turneroideae from Passifloroideae in a Stepwise Manner.</title>
        <authorList>
            <person name="Henning P.M."/>
            <person name="Roalson E.H."/>
            <person name="Mir W."/>
            <person name="McCubbin A.G."/>
            <person name="Shore J.S."/>
        </authorList>
    </citation>
    <scope>NUCLEOTIDE SEQUENCE</scope>
    <source>
        <strain evidence="1">F60SS</strain>
    </source>
</reference>
<proteinExistence type="predicted"/>
<dbReference type="PANTHER" id="PTHR31446:SF2">
    <property type="entry name" value="ACID PHOSPHATASE_VANADIUM-DEPENDENT HALOPEROXIDASE-RELATED PROTEIN"/>
    <property type="match status" value="1"/>
</dbReference>
<dbReference type="CDD" id="cd01610">
    <property type="entry name" value="PAP2_like"/>
    <property type="match status" value="1"/>
</dbReference>
<dbReference type="PANTHER" id="PTHR31446">
    <property type="entry name" value="ACID PHOSPHATASE/VANADIUM-DEPENDENT HALOPEROXIDASE-RELATED PROTEIN"/>
    <property type="match status" value="1"/>
</dbReference>
<evidence type="ECO:0000313" key="2">
    <source>
        <dbReference type="Proteomes" id="UP001141552"/>
    </source>
</evidence>
<protein>
    <submittedName>
        <fullName evidence="1">Uncharacterized protein</fullName>
    </submittedName>
</protein>
<dbReference type="Pfam" id="PF02681">
    <property type="entry name" value="DUF212"/>
    <property type="match status" value="1"/>
</dbReference>
<dbReference type="EMBL" id="JAKUCV010003991">
    <property type="protein sequence ID" value="KAJ4836936.1"/>
    <property type="molecule type" value="Genomic_DNA"/>
</dbReference>